<sequence>MAFFIMKKWRIATLSGICIWAQSFIVCMYYM</sequence>
<evidence type="ECO:0000313" key="1">
    <source>
        <dbReference type="EMBL" id="JAH41816.1"/>
    </source>
</evidence>
<reference evidence="1" key="2">
    <citation type="journal article" date="2015" name="Fish Shellfish Immunol.">
        <title>Early steps in the European eel (Anguilla anguilla)-Vibrio vulnificus interaction in the gills: Role of the RtxA13 toxin.</title>
        <authorList>
            <person name="Callol A."/>
            <person name="Pajuelo D."/>
            <person name="Ebbesson L."/>
            <person name="Teles M."/>
            <person name="MacKenzie S."/>
            <person name="Amaro C."/>
        </authorList>
    </citation>
    <scope>NUCLEOTIDE SEQUENCE</scope>
</reference>
<name>A0A0E9SKI9_ANGAN</name>
<dbReference type="EMBL" id="GBXM01066761">
    <property type="protein sequence ID" value="JAH41816.1"/>
    <property type="molecule type" value="Transcribed_RNA"/>
</dbReference>
<protein>
    <submittedName>
        <fullName evidence="1">Uncharacterized protein</fullName>
    </submittedName>
</protein>
<dbReference type="AlphaFoldDB" id="A0A0E9SKI9"/>
<proteinExistence type="predicted"/>
<organism evidence="1">
    <name type="scientific">Anguilla anguilla</name>
    <name type="common">European freshwater eel</name>
    <name type="synonym">Muraena anguilla</name>
    <dbReference type="NCBI Taxonomy" id="7936"/>
    <lineage>
        <taxon>Eukaryota</taxon>
        <taxon>Metazoa</taxon>
        <taxon>Chordata</taxon>
        <taxon>Craniata</taxon>
        <taxon>Vertebrata</taxon>
        <taxon>Euteleostomi</taxon>
        <taxon>Actinopterygii</taxon>
        <taxon>Neopterygii</taxon>
        <taxon>Teleostei</taxon>
        <taxon>Anguilliformes</taxon>
        <taxon>Anguillidae</taxon>
        <taxon>Anguilla</taxon>
    </lineage>
</organism>
<accession>A0A0E9SKI9</accession>
<reference evidence="1" key="1">
    <citation type="submission" date="2014-11" db="EMBL/GenBank/DDBJ databases">
        <authorList>
            <person name="Amaro Gonzalez C."/>
        </authorList>
    </citation>
    <scope>NUCLEOTIDE SEQUENCE</scope>
</reference>